<keyword evidence="3" id="KW-0963">Cytoplasm</keyword>
<keyword evidence="3" id="KW-0493">Microtubule</keyword>
<dbReference type="GO" id="GO:0005874">
    <property type="term" value="C:microtubule"/>
    <property type="evidence" value="ECO:0007669"/>
    <property type="project" value="UniProtKB-KW"/>
</dbReference>
<dbReference type="Gene3D" id="1.20.58.90">
    <property type="match status" value="1"/>
</dbReference>
<dbReference type="OrthoDB" id="296187at2759"/>
<dbReference type="Proteomes" id="UP001153069">
    <property type="component" value="Unassembled WGS sequence"/>
</dbReference>
<dbReference type="InterPro" id="IPR036126">
    <property type="entry name" value="TBCA_sf"/>
</dbReference>
<dbReference type="EMBL" id="CAICTM010000109">
    <property type="protein sequence ID" value="CAB9501509.1"/>
    <property type="molecule type" value="Genomic_DNA"/>
</dbReference>
<proteinExistence type="inferred from homology"/>
<comment type="subcellular location">
    <subcellularLocation>
        <location evidence="3">Cytoplasm</location>
        <location evidence="3">Cytoskeleton</location>
    </subcellularLocation>
</comment>
<comment type="subunit">
    <text evidence="3">Supercomplex made of cofactors A to E. Cofactors A and D function by capturing and stabilizing tubulin in a quasi-native conformation. Cofactor E binds to the cofactor D-tubulin complex; interaction with cofactor C then causes the release of tubulin polypeptides that are committed to the native state.</text>
</comment>
<organism evidence="5 6">
    <name type="scientific">Seminavis robusta</name>
    <dbReference type="NCBI Taxonomy" id="568900"/>
    <lineage>
        <taxon>Eukaryota</taxon>
        <taxon>Sar</taxon>
        <taxon>Stramenopiles</taxon>
        <taxon>Ochrophyta</taxon>
        <taxon>Bacillariophyta</taxon>
        <taxon>Bacillariophyceae</taxon>
        <taxon>Bacillariophycidae</taxon>
        <taxon>Naviculales</taxon>
        <taxon>Naviculaceae</taxon>
        <taxon>Seminavis</taxon>
    </lineage>
</organism>
<dbReference type="PANTHER" id="PTHR21500:SF0">
    <property type="entry name" value="TUBULIN-SPECIFIC CHAPERONE A"/>
    <property type="match status" value="1"/>
</dbReference>
<dbReference type="Pfam" id="PF02970">
    <property type="entry name" value="TBCA"/>
    <property type="match status" value="1"/>
</dbReference>
<keyword evidence="6" id="KW-1185">Reference proteome</keyword>
<dbReference type="GO" id="GO:0007023">
    <property type="term" value="P:post-chaperonin tubulin folding pathway"/>
    <property type="evidence" value="ECO:0007669"/>
    <property type="project" value="UniProtKB-UniRule"/>
</dbReference>
<keyword evidence="2 3" id="KW-0143">Chaperone</keyword>
<reference evidence="5" key="1">
    <citation type="submission" date="2020-06" db="EMBL/GenBank/DDBJ databases">
        <authorList>
            <consortium name="Plant Systems Biology data submission"/>
        </authorList>
    </citation>
    <scope>NUCLEOTIDE SEQUENCE</scope>
    <source>
        <strain evidence="5">D6</strain>
    </source>
</reference>
<name>A0A9N8DIS4_9STRA</name>
<comment type="similarity">
    <text evidence="1 3">Belongs to the TBCA family.</text>
</comment>
<dbReference type="PANTHER" id="PTHR21500">
    <property type="entry name" value="TUBULIN-SPECIFIC CHAPERONE A"/>
    <property type="match status" value="1"/>
</dbReference>
<gene>
    <name evidence="5" type="ORF">SEMRO_110_G055070.1</name>
</gene>
<evidence type="ECO:0000313" key="6">
    <source>
        <dbReference type="Proteomes" id="UP001153069"/>
    </source>
</evidence>
<evidence type="ECO:0000256" key="2">
    <source>
        <dbReference type="ARBA" id="ARBA00023186"/>
    </source>
</evidence>
<evidence type="ECO:0000256" key="3">
    <source>
        <dbReference type="RuleBase" id="RU364030"/>
    </source>
</evidence>
<dbReference type="GO" id="GO:0007021">
    <property type="term" value="P:tubulin complex assembly"/>
    <property type="evidence" value="ECO:0007669"/>
    <property type="project" value="UniProtKB-UniRule"/>
</dbReference>
<sequence length="145" mass="16941">MPRAPAKPDPERQLMIKTKACQRLLKEVGYYKKEVKENEAKLQSMKDEQRDPHDIKKFEEVLGESYMMVPDSETRLRKSLEDLMQFMQSDEYTQRQQQSQTSEWESTAREMLKQQHTGSNDGGKNADSCDVQETDVTDLKDDEAF</sequence>
<comment type="caution">
    <text evidence="5">The sequence shown here is derived from an EMBL/GenBank/DDBJ whole genome shotgun (WGS) entry which is preliminary data.</text>
</comment>
<dbReference type="GO" id="GO:0005829">
    <property type="term" value="C:cytosol"/>
    <property type="evidence" value="ECO:0007669"/>
    <property type="project" value="TreeGrafter"/>
</dbReference>
<evidence type="ECO:0000256" key="1">
    <source>
        <dbReference type="ARBA" id="ARBA00006806"/>
    </source>
</evidence>
<dbReference type="InterPro" id="IPR004226">
    <property type="entry name" value="TBCA"/>
</dbReference>
<evidence type="ECO:0000256" key="4">
    <source>
        <dbReference type="SAM" id="MobiDB-lite"/>
    </source>
</evidence>
<keyword evidence="3" id="KW-0206">Cytoskeleton</keyword>
<dbReference type="SUPFAM" id="SSF46988">
    <property type="entry name" value="Tubulin chaperone cofactor A"/>
    <property type="match status" value="1"/>
</dbReference>
<dbReference type="AlphaFoldDB" id="A0A9N8DIS4"/>
<accession>A0A9N8DIS4</accession>
<protein>
    <recommendedName>
        <fullName evidence="3">Tubulin-specific chaperone A</fullName>
    </recommendedName>
</protein>
<evidence type="ECO:0000313" key="5">
    <source>
        <dbReference type="EMBL" id="CAB9501509.1"/>
    </source>
</evidence>
<feature type="compositionally biased region" description="Low complexity" evidence="4">
    <location>
        <begin position="90"/>
        <end position="105"/>
    </location>
</feature>
<dbReference type="GO" id="GO:0048487">
    <property type="term" value="F:beta-tubulin binding"/>
    <property type="evidence" value="ECO:0007669"/>
    <property type="project" value="InterPro"/>
</dbReference>
<feature type="region of interest" description="Disordered" evidence="4">
    <location>
        <begin position="90"/>
        <end position="145"/>
    </location>
</feature>